<feature type="non-terminal residue" evidence="1">
    <location>
        <position position="1"/>
    </location>
</feature>
<evidence type="ECO:0000313" key="2">
    <source>
        <dbReference type="Proteomes" id="UP000230538"/>
    </source>
</evidence>
<protein>
    <submittedName>
        <fullName evidence="1">Uncharacterized protein</fullName>
    </submittedName>
</protein>
<organism evidence="1 2">
    <name type="scientific">candidate division WWE3 bacterium CG_4_9_14_3_um_filter_43_9</name>
    <dbReference type="NCBI Taxonomy" id="1975082"/>
    <lineage>
        <taxon>Bacteria</taxon>
        <taxon>Katanobacteria</taxon>
    </lineage>
</organism>
<reference evidence="2" key="1">
    <citation type="submission" date="2017-09" db="EMBL/GenBank/DDBJ databases">
        <title>Depth-based differentiation of microbial function through sediment-hosted aquifers and enrichment of novel symbionts in the deep terrestrial subsurface.</title>
        <authorList>
            <person name="Probst A.J."/>
            <person name="Ladd B."/>
            <person name="Jarett J.K."/>
            <person name="Geller-Mcgrath D.E."/>
            <person name="Sieber C.M.K."/>
            <person name="Emerson J.B."/>
            <person name="Anantharaman K."/>
            <person name="Thomas B.C."/>
            <person name="Malmstrom R."/>
            <person name="Stieglmeier M."/>
            <person name="Klingl A."/>
            <person name="Woyke T."/>
            <person name="Ryan C.M."/>
            <person name="Banfield J.F."/>
        </authorList>
    </citation>
    <scope>NUCLEOTIDE SEQUENCE [LARGE SCALE GENOMIC DNA]</scope>
</reference>
<comment type="caution">
    <text evidence="1">The sequence shown here is derived from an EMBL/GenBank/DDBJ whole genome shotgun (WGS) entry which is preliminary data.</text>
</comment>
<dbReference type="AlphaFoldDB" id="A0A2M7WXB4"/>
<dbReference type="EMBL" id="PFXB01000073">
    <property type="protein sequence ID" value="PJA37649.1"/>
    <property type="molecule type" value="Genomic_DNA"/>
</dbReference>
<name>A0A2M7WXB4_UNCKA</name>
<gene>
    <name evidence="1" type="ORF">CO181_02600</name>
</gene>
<proteinExistence type="predicted"/>
<accession>A0A2M7WXB4</accession>
<evidence type="ECO:0000313" key="1">
    <source>
        <dbReference type="EMBL" id="PJA37649.1"/>
    </source>
</evidence>
<sequence>LSHLVGGDVRIPWMKTLQRDSALNAERHTILTFDLYILHDDNFNPSASLRTWFLAANSFIFRHQ</sequence>
<dbReference type="Proteomes" id="UP000230538">
    <property type="component" value="Unassembled WGS sequence"/>
</dbReference>